<dbReference type="CDD" id="cd00037">
    <property type="entry name" value="CLECT"/>
    <property type="match status" value="1"/>
</dbReference>
<keyword evidence="3" id="KW-0430">Lectin</keyword>
<name>I4E998_9BILA</name>
<gene>
    <name evidence="3" type="primary">C-lect</name>
</gene>
<keyword evidence="1" id="KW-0732">Signal</keyword>
<dbReference type="Pfam" id="PF00059">
    <property type="entry name" value="Lectin_C"/>
    <property type="match status" value="1"/>
</dbReference>
<dbReference type="SMART" id="SM00034">
    <property type="entry name" value="CLECT"/>
    <property type="match status" value="1"/>
</dbReference>
<feature type="domain" description="C-type lectin" evidence="2">
    <location>
        <begin position="49"/>
        <end position="159"/>
    </location>
</feature>
<dbReference type="SUPFAM" id="SSF56436">
    <property type="entry name" value="C-type lectin-like"/>
    <property type="match status" value="1"/>
</dbReference>
<reference evidence="3" key="2">
    <citation type="submission" date="2012-06" db="EMBL/GenBank/DDBJ databases">
        <title>Immune gene discovery in the bryozoan fredericella sultana.</title>
        <authorList>
            <person name="HOLLAND J.W."/>
            <person name="HARTIKAINEN H.L."/>
            <person name="OKAMURA B."/>
            <person name="SECOMBES C.J."/>
        </authorList>
    </citation>
    <scope>NUCLEOTIDE SEQUENCE</scope>
    <source>
        <tissue evidence="3">Whole body</tissue>
    </source>
</reference>
<dbReference type="PROSITE" id="PS50041">
    <property type="entry name" value="C_TYPE_LECTIN_2"/>
    <property type="match status" value="1"/>
</dbReference>
<sequence>MKIFMLIVGTLAVVRCVTLEDPESGLIGGEGQQPATAPEAEQLYIRMTYGGSDYVFVRQQMSWQKAEGNCLKLGMRLVKIDDFNERNWLRSVIESRPNLQKRHYWIGLHSLTYSYQFFWTCGFQQPKYLSWASGEPNSEDDFCVHLDHGRNYDWNNERCHVPLATTFSICETCTLSK</sequence>
<evidence type="ECO:0000313" key="3">
    <source>
        <dbReference type="EMBL" id="CCA62928.1"/>
    </source>
</evidence>
<feature type="chain" id="PRO_5003688654" evidence="1">
    <location>
        <begin position="20"/>
        <end position="177"/>
    </location>
</feature>
<dbReference type="InterPro" id="IPR001304">
    <property type="entry name" value="C-type_lectin-like"/>
</dbReference>
<dbReference type="EMBL" id="FR850132">
    <property type="protein sequence ID" value="CCA62928.1"/>
    <property type="molecule type" value="mRNA"/>
</dbReference>
<dbReference type="InterPro" id="IPR016186">
    <property type="entry name" value="C-type_lectin-like/link_sf"/>
</dbReference>
<feature type="signal peptide" evidence="1">
    <location>
        <begin position="1"/>
        <end position="19"/>
    </location>
</feature>
<dbReference type="AlphaFoldDB" id="I4E998"/>
<dbReference type="Gene3D" id="3.10.100.10">
    <property type="entry name" value="Mannose-Binding Protein A, subunit A"/>
    <property type="match status" value="1"/>
</dbReference>
<evidence type="ECO:0000256" key="1">
    <source>
        <dbReference type="SAM" id="SignalP"/>
    </source>
</evidence>
<organism evidence="3">
    <name type="scientific">Fredericella sultana</name>
    <dbReference type="NCBI Taxonomy" id="349672"/>
    <lineage>
        <taxon>Eukaryota</taxon>
        <taxon>Metazoa</taxon>
        <taxon>Spiralia</taxon>
        <taxon>Lophotrochozoa</taxon>
        <taxon>Bryozoa</taxon>
        <taxon>Phylactolaemata</taxon>
        <taxon>Fredericellidae</taxon>
        <taxon>Fredericella</taxon>
    </lineage>
</organism>
<protein>
    <submittedName>
        <fullName evidence="3">C-type lectin</fullName>
    </submittedName>
</protein>
<dbReference type="GO" id="GO:0030246">
    <property type="term" value="F:carbohydrate binding"/>
    <property type="evidence" value="ECO:0007669"/>
    <property type="project" value="UniProtKB-KW"/>
</dbReference>
<dbReference type="PANTHER" id="PTHR22803">
    <property type="entry name" value="MANNOSE, PHOSPHOLIPASE, LECTIN RECEPTOR RELATED"/>
    <property type="match status" value="1"/>
</dbReference>
<dbReference type="InterPro" id="IPR050111">
    <property type="entry name" value="C-type_lectin/snaclec_domain"/>
</dbReference>
<dbReference type="InterPro" id="IPR016187">
    <property type="entry name" value="CTDL_fold"/>
</dbReference>
<proteinExistence type="evidence at transcript level"/>
<accession>I4E998</accession>
<evidence type="ECO:0000259" key="2">
    <source>
        <dbReference type="PROSITE" id="PS50041"/>
    </source>
</evidence>
<reference evidence="3" key="1">
    <citation type="submission" date="2011-04" db="EMBL/GenBank/DDBJ databases">
        <authorList>
            <person name="Holland J."/>
        </authorList>
    </citation>
    <scope>NUCLEOTIDE SEQUENCE</scope>
    <source>
        <tissue evidence="3">Whole body</tissue>
    </source>
</reference>